<accession>A0A7Y0F3I4</accession>
<feature type="transmembrane region" description="Helical" evidence="1">
    <location>
        <begin position="52"/>
        <end position="75"/>
    </location>
</feature>
<dbReference type="AlphaFoldDB" id="A0A7Y0F3I4"/>
<organism evidence="2 3">
    <name type="scientific">Bifidobacterium moraviense</name>
    <dbReference type="NCBI Taxonomy" id="2675323"/>
    <lineage>
        <taxon>Bacteria</taxon>
        <taxon>Bacillati</taxon>
        <taxon>Actinomycetota</taxon>
        <taxon>Actinomycetes</taxon>
        <taxon>Bifidobacteriales</taxon>
        <taxon>Bifidobacteriaceae</taxon>
        <taxon>Bifidobacterium</taxon>
    </lineage>
</organism>
<keyword evidence="1" id="KW-0812">Transmembrane</keyword>
<sequence length="79" mass="8246">MLDVNLLSQLGLLVIGGPLLVFGLVAFALSGATYGVRTLRRLPAWEGMTRPFLFLGAIMVTFGATVAAPAVPALLGTLF</sequence>
<gene>
    <name evidence="2" type="ORF">G1C96_1923</name>
</gene>
<proteinExistence type="predicted"/>
<comment type="caution">
    <text evidence="2">The sequence shown here is derived from an EMBL/GenBank/DDBJ whole genome shotgun (WGS) entry which is preliminary data.</text>
</comment>
<dbReference type="Proteomes" id="UP000588277">
    <property type="component" value="Unassembled WGS sequence"/>
</dbReference>
<feature type="transmembrane region" description="Helical" evidence="1">
    <location>
        <begin position="6"/>
        <end position="31"/>
    </location>
</feature>
<dbReference type="EMBL" id="JAAIIH010000024">
    <property type="protein sequence ID" value="NMN01333.1"/>
    <property type="molecule type" value="Genomic_DNA"/>
</dbReference>
<evidence type="ECO:0000313" key="3">
    <source>
        <dbReference type="Proteomes" id="UP000588277"/>
    </source>
</evidence>
<evidence type="ECO:0000313" key="2">
    <source>
        <dbReference type="EMBL" id="NMN01333.1"/>
    </source>
</evidence>
<keyword evidence="1" id="KW-1133">Transmembrane helix</keyword>
<dbReference type="RefSeq" id="WP_169276405.1">
    <property type="nucleotide sequence ID" value="NZ_JAAIIH010000024.1"/>
</dbReference>
<keyword evidence="1" id="KW-0472">Membrane</keyword>
<name>A0A7Y0F3I4_9BIFI</name>
<keyword evidence="3" id="KW-1185">Reference proteome</keyword>
<evidence type="ECO:0000256" key="1">
    <source>
        <dbReference type="SAM" id="Phobius"/>
    </source>
</evidence>
<reference evidence="2 3" key="1">
    <citation type="submission" date="2020-02" db="EMBL/GenBank/DDBJ databases">
        <title>Characterization of phylogenetic diversity of novel bifidobacterial species isolated in Czech ZOOs.</title>
        <authorList>
            <person name="Lugli G.A."/>
            <person name="Vera N.B."/>
            <person name="Ventura M."/>
        </authorList>
    </citation>
    <scope>NUCLEOTIDE SEQUENCE [LARGE SCALE GENOMIC DNA]</scope>
    <source>
        <strain evidence="2 3">DSM 109958</strain>
    </source>
</reference>
<protein>
    <submittedName>
        <fullName evidence="2">Uncharacterized protein</fullName>
    </submittedName>
</protein>